<dbReference type="Pfam" id="PF07653">
    <property type="entry name" value="SH3_2"/>
    <property type="match status" value="1"/>
</dbReference>
<proteinExistence type="predicted"/>
<dbReference type="CDD" id="cd00174">
    <property type="entry name" value="SH3"/>
    <property type="match status" value="1"/>
</dbReference>
<dbReference type="Gene3D" id="3.30.70.330">
    <property type="match status" value="3"/>
</dbReference>
<feature type="domain" description="RRM" evidence="8">
    <location>
        <begin position="108"/>
        <end position="185"/>
    </location>
</feature>
<feature type="domain" description="Protein kinase" evidence="7">
    <location>
        <begin position="504"/>
        <end position="810"/>
    </location>
</feature>
<dbReference type="AlphaFoldDB" id="A0A4R0R4E2"/>
<evidence type="ECO:0000256" key="5">
    <source>
        <dbReference type="SAM" id="MobiDB-lite"/>
    </source>
</evidence>
<dbReference type="SUPFAM" id="SSF54928">
    <property type="entry name" value="RNA-binding domain, RBD"/>
    <property type="match status" value="2"/>
</dbReference>
<keyword evidence="10" id="KW-1185">Reference proteome</keyword>
<dbReference type="PANTHER" id="PTHR23003">
    <property type="entry name" value="RNA RECOGNITION MOTIF RRM DOMAIN CONTAINING PROTEIN"/>
    <property type="match status" value="1"/>
</dbReference>
<feature type="region of interest" description="Disordered" evidence="5">
    <location>
        <begin position="1"/>
        <end position="91"/>
    </location>
</feature>
<dbReference type="SMART" id="SM00326">
    <property type="entry name" value="SH3"/>
    <property type="match status" value="1"/>
</dbReference>
<dbReference type="InterPro" id="IPR036028">
    <property type="entry name" value="SH3-like_dom_sf"/>
</dbReference>
<dbReference type="Pfam" id="PF07714">
    <property type="entry name" value="PK_Tyr_Ser-Thr"/>
    <property type="match status" value="1"/>
</dbReference>
<dbReference type="Gene3D" id="1.10.510.10">
    <property type="entry name" value="Transferase(Phosphotransferase) domain 1"/>
    <property type="match status" value="1"/>
</dbReference>
<evidence type="ECO:0008006" key="11">
    <source>
        <dbReference type="Google" id="ProtNLM"/>
    </source>
</evidence>
<dbReference type="InterPro" id="IPR050374">
    <property type="entry name" value="RRT5_SRSF_SR"/>
</dbReference>
<dbReference type="InterPro" id="IPR035979">
    <property type="entry name" value="RBD_domain_sf"/>
</dbReference>
<evidence type="ECO:0000259" key="8">
    <source>
        <dbReference type="PROSITE" id="PS50102"/>
    </source>
</evidence>
<evidence type="ECO:0000256" key="4">
    <source>
        <dbReference type="PROSITE-ProRule" id="PRU00192"/>
    </source>
</evidence>
<evidence type="ECO:0000313" key="10">
    <source>
        <dbReference type="Proteomes" id="UP000292702"/>
    </source>
</evidence>
<evidence type="ECO:0000256" key="3">
    <source>
        <dbReference type="PROSITE-ProRule" id="PRU00176"/>
    </source>
</evidence>
<dbReference type="EMBL" id="RWJN01000396">
    <property type="protein sequence ID" value="TCD62161.1"/>
    <property type="molecule type" value="Genomic_DNA"/>
</dbReference>
<comment type="caution">
    <text evidence="9">The sequence shown here is derived from an EMBL/GenBank/DDBJ whole genome shotgun (WGS) entry which is preliminary data.</text>
</comment>
<dbReference type="OrthoDB" id="1049195at2759"/>
<evidence type="ECO:0000259" key="7">
    <source>
        <dbReference type="PROSITE" id="PS50011"/>
    </source>
</evidence>
<dbReference type="STRING" id="92696.A0A4R0R4E2"/>
<dbReference type="GO" id="GO:0003729">
    <property type="term" value="F:mRNA binding"/>
    <property type="evidence" value="ECO:0007669"/>
    <property type="project" value="TreeGrafter"/>
</dbReference>
<dbReference type="FunFam" id="3.30.70.330:FF:000145">
    <property type="entry name" value="Putative RNP domain-containing protein"/>
    <property type="match status" value="1"/>
</dbReference>
<feature type="domain" description="RRM" evidence="8">
    <location>
        <begin position="232"/>
        <end position="309"/>
    </location>
</feature>
<dbReference type="SMART" id="SM00360">
    <property type="entry name" value="RRM"/>
    <property type="match status" value="3"/>
</dbReference>
<dbReference type="PROSITE" id="PS50011">
    <property type="entry name" value="PROTEIN_KINASE_DOM"/>
    <property type="match status" value="1"/>
</dbReference>
<protein>
    <recommendedName>
        <fullName evidence="11">Protein kinase domain-containing protein</fullName>
    </recommendedName>
</protein>
<evidence type="ECO:0000256" key="2">
    <source>
        <dbReference type="ARBA" id="ARBA00022884"/>
    </source>
</evidence>
<dbReference type="InterPro" id="IPR001452">
    <property type="entry name" value="SH3_domain"/>
</dbReference>
<dbReference type="Proteomes" id="UP000292702">
    <property type="component" value="Unassembled WGS sequence"/>
</dbReference>
<feature type="domain" description="RRM" evidence="8">
    <location>
        <begin position="405"/>
        <end position="481"/>
    </location>
</feature>
<dbReference type="InterPro" id="IPR000504">
    <property type="entry name" value="RRM_dom"/>
</dbReference>
<feature type="domain" description="SH3" evidence="6">
    <location>
        <begin position="1008"/>
        <end position="1072"/>
    </location>
</feature>
<dbReference type="SUPFAM" id="SSF50044">
    <property type="entry name" value="SH3-domain"/>
    <property type="match status" value="1"/>
</dbReference>
<dbReference type="InterPro" id="IPR012677">
    <property type="entry name" value="Nucleotide-bd_a/b_plait_sf"/>
</dbReference>
<dbReference type="SUPFAM" id="SSF56112">
    <property type="entry name" value="Protein kinase-like (PK-like)"/>
    <property type="match status" value="1"/>
</dbReference>
<dbReference type="InterPro" id="IPR000719">
    <property type="entry name" value="Prot_kinase_dom"/>
</dbReference>
<organism evidence="9 10">
    <name type="scientific">Steccherinum ochraceum</name>
    <dbReference type="NCBI Taxonomy" id="92696"/>
    <lineage>
        <taxon>Eukaryota</taxon>
        <taxon>Fungi</taxon>
        <taxon>Dikarya</taxon>
        <taxon>Basidiomycota</taxon>
        <taxon>Agaricomycotina</taxon>
        <taxon>Agaricomycetes</taxon>
        <taxon>Polyporales</taxon>
        <taxon>Steccherinaceae</taxon>
        <taxon>Steccherinum</taxon>
    </lineage>
</organism>
<keyword evidence="1 4" id="KW-0728">SH3 domain</keyword>
<dbReference type="InterPro" id="IPR001245">
    <property type="entry name" value="Ser-Thr/Tyr_kinase_cat_dom"/>
</dbReference>
<sequence>MDVDMKVKEEIDDKREREREREADRDRDRDRERDRKDPRDKERERERDRDRDRRDSGRSRRSGDHWEPDERRLGDRRAADPFARSLGGPMNAPHEEAVEFAKQSKRENRVYVGNLSYDVKYRDLMEFMRGAGEVLFAEVLVTPTGVSKGCGIVEFASLEDAQRSIRELSEQALLGRPVFIREDRETESRFGATPVPGKIGMAMAGQGLHAAPPPRPPSHNYFGAANPNNPGNQLYVGNLPYQAGWQDLKDLFRSAGNIIRADINIGADGRPKGSGTVIFETSKDAQQAISMYNGFDWYGRILEVREDRYAGLSGPGSFRGGLRGGLRGLRGGGLRGGGFRGGGFRGGFAGQSGRDFSSQDLYADYSGPDQGSAGGLRMDNFAGGAGGGAGYGATFQQGYDADPSQQIMVRNLPWSTANEDLVELFETTGQVDLAEILFDGARSKGCGVVQFQRVEEAETAIAKFQQYMYGGRPLDVRYNDRWHTFTPGAAKALDEIWQILALSLITHALDGIGPIDHLFRGRLRRLALKVAINSNRLPKALLLLGVNCVDTTSRGVGAFSDVFYGEMDGGSDQAFTTLHRRCGVAENEIETGVSEDIFPSSLCMILPWMELGSLRHHMDALRVEGELSGARLPRSVYRWLHQVALGLEYLHQEGIVHGDLHPGNMLVDEEGDVRLTDFGMSLIAEATSYNYGSIHGGGAVRWVAPELFDPEAFGLEGSRPTYQSDVYSFALSSIELYTGKPPLPELADHQVPIRVVKGARPTRPDLPDSGGQMSDELWSLITDCWKDKPSKRPSAEVVARRMGLIRKPILFRSSYNTNQASSTSRRLRWYMSFVTLNGIPERLARRNGHKVLGSLSHWDNLQVSVTQSRFSTYDGIDSFGRKTDVVIPLKPYTPTPYTIKPIPDGGLGLQSIVPREYHVWYDFTPEGASAHTRFEEGHTVMIVGRGLPRGEDKMFYVVRKEDGSCMVVPEQYVEWPFPDEVSAPSLRDEEVHNDTASLTSPGPNTFHLIPGVYRAICTFIPALGQPSEMSLREDQQVLVIGRGLGSPGWAVVGRSDGSLGLVPESYLVFVRSFVEEEDLYPSSSMSHVGVGERDMRNGDTQIRDVAPGPQNFEDRTDVWFADADEIFAVQWT</sequence>
<feature type="compositionally biased region" description="Basic and acidic residues" evidence="5">
    <location>
        <begin position="1"/>
        <end position="79"/>
    </location>
</feature>
<evidence type="ECO:0000259" key="6">
    <source>
        <dbReference type="PROSITE" id="PS50002"/>
    </source>
</evidence>
<dbReference type="PROSITE" id="PS50102">
    <property type="entry name" value="RRM"/>
    <property type="match status" value="3"/>
</dbReference>
<accession>A0A4R0R4E2</accession>
<dbReference type="GO" id="GO:0005524">
    <property type="term" value="F:ATP binding"/>
    <property type="evidence" value="ECO:0007669"/>
    <property type="project" value="InterPro"/>
</dbReference>
<dbReference type="GO" id="GO:1990904">
    <property type="term" value="C:ribonucleoprotein complex"/>
    <property type="evidence" value="ECO:0007669"/>
    <property type="project" value="TreeGrafter"/>
</dbReference>
<dbReference type="PROSITE" id="PS50002">
    <property type="entry name" value="SH3"/>
    <property type="match status" value="1"/>
</dbReference>
<reference evidence="9 10" key="1">
    <citation type="submission" date="2018-11" db="EMBL/GenBank/DDBJ databases">
        <title>Genome assembly of Steccherinum ochraceum LE-BIN_3174, the white-rot fungus of the Steccherinaceae family (The Residual Polyporoid clade, Polyporales, Basidiomycota).</title>
        <authorList>
            <person name="Fedorova T.V."/>
            <person name="Glazunova O.A."/>
            <person name="Landesman E.O."/>
            <person name="Moiseenko K.V."/>
            <person name="Psurtseva N.V."/>
            <person name="Savinova O.S."/>
            <person name="Shakhova N.V."/>
            <person name="Tyazhelova T.V."/>
            <person name="Vasina D.V."/>
        </authorList>
    </citation>
    <scope>NUCLEOTIDE SEQUENCE [LARGE SCALE GENOMIC DNA]</scope>
    <source>
        <strain evidence="9 10">LE-BIN_3174</strain>
    </source>
</reference>
<evidence type="ECO:0000256" key="1">
    <source>
        <dbReference type="ARBA" id="ARBA00022443"/>
    </source>
</evidence>
<name>A0A4R0R4E2_9APHY</name>
<dbReference type="GO" id="GO:0005737">
    <property type="term" value="C:cytoplasm"/>
    <property type="evidence" value="ECO:0007669"/>
    <property type="project" value="TreeGrafter"/>
</dbReference>
<dbReference type="PANTHER" id="PTHR23003:SF3">
    <property type="entry name" value="FI21236P1-RELATED"/>
    <property type="match status" value="1"/>
</dbReference>
<keyword evidence="2 3" id="KW-0694">RNA-binding</keyword>
<dbReference type="Gene3D" id="2.30.30.40">
    <property type="entry name" value="SH3 Domains"/>
    <property type="match status" value="1"/>
</dbReference>
<gene>
    <name evidence="9" type="ORF">EIP91_007267</name>
</gene>
<dbReference type="Pfam" id="PF00076">
    <property type="entry name" value="RRM_1"/>
    <property type="match status" value="3"/>
</dbReference>
<evidence type="ECO:0000313" key="9">
    <source>
        <dbReference type="EMBL" id="TCD62161.1"/>
    </source>
</evidence>
<dbReference type="InterPro" id="IPR011009">
    <property type="entry name" value="Kinase-like_dom_sf"/>
</dbReference>
<dbReference type="GO" id="GO:0004672">
    <property type="term" value="F:protein kinase activity"/>
    <property type="evidence" value="ECO:0007669"/>
    <property type="project" value="InterPro"/>
</dbReference>
<dbReference type="GO" id="GO:0005634">
    <property type="term" value="C:nucleus"/>
    <property type="evidence" value="ECO:0007669"/>
    <property type="project" value="TreeGrafter"/>
</dbReference>